<dbReference type="InterPro" id="IPR000740">
    <property type="entry name" value="GrpE"/>
</dbReference>
<dbReference type="Proteomes" id="UP000823641">
    <property type="component" value="Unassembled WGS sequence"/>
</dbReference>
<dbReference type="SUPFAM" id="SSF51064">
    <property type="entry name" value="Head domain of nucleotide exchange factor GrpE"/>
    <property type="match status" value="1"/>
</dbReference>
<dbReference type="PANTHER" id="PTHR21237">
    <property type="entry name" value="GRPE PROTEIN"/>
    <property type="match status" value="1"/>
</dbReference>
<dbReference type="EMBL" id="JADIMG010000098">
    <property type="protein sequence ID" value="MBO8460791.1"/>
    <property type="molecule type" value="Genomic_DNA"/>
</dbReference>
<dbReference type="InterPro" id="IPR009012">
    <property type="entry name" value="GrpE_head"/>
</dbReference>
<dbReference type="GO" id="GO:0042803">
    <property type="term" value="F:protein homodimerization activity"/>
    <property type="evidence" value="ECO:0007669"/>
    <property type="project" value="InterPro"/>
</dbReference>
<dbReference type="HAMAP" id="MF_01151">
    <property type="entry name" value="GrpE"/>
    <property type="match status" value="1"/>
</dbReference>
<feature type="region of interest" description="Disordered" evidence="6">
    <location>
        <begin position="1"/>
        <end position="46"/>
    </location>
</feature>
<comment type="caution">
    <text evidence="7">The sequence shown here is derived from an EMBL/GenBank/DDBJ whole genome shotgun (WGS) entry which is preliminary data.</text>
</comment>
<keyword evidence="2 3" id="KW-0143">Chaperone</keyword>
<dbReference type="GO" id="GO:0000774">
    <property type="term" value="F:adenyl-nucleotide exchange factor activity"/>
    <property type="evidence" value="ECO:0007669"/>
    <property type="project" value="InterPro"/>
</dbReference>
<gene>
    <name evidence="3" type="primary">grpE</name>
    <name evidence="7" type="ORF">IAA73_10765</name>
</gene>
<keyword evidence="3 4" id="KW-0346">Stress response</keyword>
<dbReference type="AlphaFoldDB" id="A0A9D9HVB6"/>
<dbReference type="Gene3D" id="3.90.20.20">
    <property type="match status" value="1"/>
</dbReference>
<evidence type="ECO:0000256" key="6">
    <source>
        <dbReference type="SAM" id="MobiDB-lite"/>
    </source>
</evidence>
<dbReference type="GO" id="GO:0051082">
    <property type="term" value="F:unfolded protein binding"/>
    <property type="evidence" value="ECO:0007669"/>
    <property type="project" value="TreeGrafter"/>
</dbReference>
<proteinExistence type="inferred from homology"/>
<reference evidence="7" key="1">
    <citation type="submission" date="2020-10" db="EMBL/GenBank/DDBJ databases">
        <authorList>
            <person name="Gilroy R."/>
        </authorList>
    </citation>
    <scope>NUCLEOTIDE SEQUENCE</scope>
    <source>
        <strain evidence="7">G3-3990</strain>
    </source>
</reference>
<comment type="similarity">
    <text evidence="1 3 5">Belongs to the GrpE family.</text>
</comment>
<evidence type="ECO:0000256" key="4">
    <source>
        <dbReference type="RuleBase" id="RU000639"/>
    </source>
</evidence>
<evidence type="ECO:0000256" key="3">
    <source>
        <dbReference type="HAMAP-Rule" id="MF_01151"/>
    </source>
</evidence>
<dbReference type="PROSITE" id="PS01071">
    <property type="entry name" value="GRPE"/>
    <property type="match status" value="1"/>
</dbReference>
<dbReference type="CDD" id="cd00446">
    <property type="entry name" value="GrpE"/>
    <property type="match status" value="1"/>
</dbReference>
<reference evidence="7" key="2">
    <citation type="journal article" date="2021" name="PeerJ">
        <title>Extensive microbial diversity within the chicken gut microbiome revealed by metagenomics and culture.</title>
        <authorList>
            <person name="Gilroy R."/>
            <person name="Ravi A."/>
            <person name="Getino M."/>
            <person name="Pursley I."/>
            <person name="Horton D.L."/>
            <person name="Alikhan N.F."/>
            <person name="Baker D."/>
            <person name="Gharbi K."/>
            <person name="Hall N."/>
            <person name="Watson M."/>
            <person name="Adriaenssens E.M."/>
            <person name="Foster-Nyarko E."/>
            <person name="Jarju S."/>
            <person name="Secka A."/>
            <person name="Antonio M."/>
            <person name="Oren A."/>
            <person name="Chaudhuri R.R."/>
            <person name="La Ragione R."/>
            <person name="Hildebrand F."/>
            <person name="Pallen M.J."/>
        </authorList>
    </citation>
    <scope>NUCLEOTIDE SEQUENCE</scope>
    <source>
        <strain evidence="7">G3-3990</strain>
    </source>
</reference>
<evidence type="ECO:0000256" key="1">
    <source>
        <dbReference type="ARBA" id="ARBA00009054"/>
    </source>
</evidence>
<evidence type="ECO:0000256" key="2">
    <source>
        <dbReference type="ARBA" id="ARBA00023186"/>
    </source>
</evidence>
<feature type="compositionally biased region" description="Basic and acidic residues" evidence="6">
    <location>
        <begin position="1"/>
        <end position="12"/>
    </location>
</feature>
<comment type="function">
    <text evidence="3 4">Participates actively in the response to hyperosmotic and heat shock by preventing the aggregation of stress-denatured proteins, in association with DnaK and GrpE. It is the nucleotide exchange factor for DnaK and may function as a thermosensor. Unfolded proteins bind initially to DnaJ; upon interaction with the DnaJ-bound protein, DnaK hydrolyzes its bound ATP, resulting in the formation of a stable complex. GrpE releases ADP from DnaK; ATP binding to DnaK triggers the release of the substrate protein, thus completing the reaction cycle. Several rounds of ATP-dependent interactions between DnaJ, DnaK and GrpE are required for fully efficient folding.</text>
</comment>
<evidence type="ECO:0000313" key="7">
    <source>
        <dbReference type="EMBL" id="MBO8460791.1"/>
    </source>
</evidence>
<feature type="compositionally biased region" description="Basic and acidic residues" evidence="6">
    <location>
        <begin position="20"/>
        <end position="46"/>
    </location>
</feature>
<dbReference type="Pfam" id="PF01025">
    <property type="entry name" value="GrpE"/>
    <property type="match status" value="1"/>
</dbReference>
<dbReference type="InterPro" id="IPR013805">
    <property type="entry name" value="GrpE_CC"/>
</dbReference>
<evidence type="ECO:0000256" key="5">
    <source>
        <dbReference type="RuleBase" id="RU004478"/>
    </source>
</evidence>
<keyword evidence="3" id="KW-0963">Cytoplasm</keyword>
<accession>A0A9D9HVB6</accession>
<dbReference type="PANTHER" id="PTHR21237:SF23">
    <property type="entry name" value="GRPE PROTEIN HOMOLOG, MITOCHONDRIAL"/>
    <property type="match status" value="1"/>
</dbReference>
<name>A0A9D9HVB6_9BACT</name>
<evidence type="ECO:0000313" key="8">
    <source>
        <dbReference type="Proteomes" id="UP000823641"/>
    </source>
</evidence>
<dbReference type="Gene3D" id="2.30.22.10">
    <property type="entry name" value="Head domain of nucleotide exchange factor GrpE"/>
    <property type="match status" value="1"/>
</dbReference>
<sequence>MKKEDKEKEQKTVENTGIQEDIKENQEKEEQNEAKLEEASGKDMQKELAELTEKCADLADKNLRLMAEFDNYRKRTQREKADIIKNAGEKIFKDMLPIIDDFERALSSIAQTEENASLREGVELIYNKFVNFLSQNGVKPIETENADFNVEFHEAITTIPAPNESLKGKIVDCTTKGYMLNEKVLRFAKVVVGE</sequence>
<dbReference type="GO" id="GO:0006457">
    <property type="term" value="P:protein folding"/>
    <property type="evidence" value="ECO:0007669"/>
    <property type="project" value="InterPro"/>
</dbReference>
<protein>
    <recommendedName>
        <fullName evidence="3 4">Protein GrpE</fullName>
    </recommendedName>
    <alternativeName>
        <fullName evidence="3">HSP-70 cofactor</fullName>
    </alternativeName>
</protein>
<dbReference type="GO" id="GO:0051087">
    <property type="term" value="F:protein-folding chaperone binding"/>
    <property type="evidence" value="ECO:0007669"/>
    <property type="project" value="InterPro"/>
</dbReference>
<organism evidence="7 8">
    <name type="scientific">Candidatus Gallipaludibacter merdavium</name>
    <dbReference type="NCBI Taxonomy" id="2840839"/>
    <lineage>
        <taxon>Bacteria</taxon>
        <taxon>Pseudomonadati</taxon>
        <taxon>Bacteroidota</taxon>
        <taxon>Bacteroidia</taxon>
        <taxon>Bacteroidales</taxon>
        <taxon>Candidatus Gallipaludibacter</taxon>
    </lineage>
</organism>
<comment type="subcellular location">
    <subcellularLocation>
        <location evidence="3">Cytoplasm</location>
    </subcellularLocation>
</comment>
<dbReference type="PRINTS" id="PR00773">
    <property type="entry name" value="GRPEPROTEIN"/>
</dbReference>
<dbReference type="SUPFAM" id="SSF58014">
    <property type="entry name" value="Coiled-coil domain of nucleotide exchange factor GrpE"/>
    <property type="match status" value="1"/>
</dbReference>
<comment type="subunit">
    <text evidence="3">Homodimer.</text>
</comment>
<dbReference type="GO" id="GO:0005737">
    <property type="term" value="C:cytoplasm"/>
    <property type="evidence" value="ECO:0007669"/>
    <property type="project" value="UniProtKB-SubCell"/>
</dbReference>